<proteinExistence type="predicted"/>
<keyword evidence="2" id="KW-1185">Reference proteome</keyword>
<comment type="caution">
    <text evidence="1">The sequence shown here is derived from an EMBL/GenBank/DDBJ whole genome shotgun (WGS) entry which is preliminary data.</text>
</comment>
<gene>
    <name evidence="1" type="ORF">P3X46_029874</name>
</gene>
<evidence type="ECO:0000313" key="2">
    <source>
        <dbReference type="Proteomes" id="UP001174677"/>
    </source>
</evidence>
<name>A0ABQ9KV09_HEVBR</name>
<dbReference type="Proteomes" id="UP001174677">
    <property type="component" value="Chromosome 16"/>
</dbReference>
<organism evidence="1 2">
    <name type="scientific">Hevea brasiliensis</name>
    <name type="common">Para rubber tree</name>
    <name type="synonym">Siphonia brasiliensis</name>
    <dbReference type="NCBI Taxonomy" id="3981"/>
    <lineage>
        <taxon>Eukaryota</taxon>
        <taxon>Viridiplantae</taxon>
        <taxon>Streptophyta</taxon>
        <taxon>Embryophyta</taxon>
        <taxon>Tracheophyta</taxon>
        <taxon>Spermatophyta</taxon>
        <taxon>Magnoliopsida</taxon>
        <taxon>eudicotyledons</taxon>
        <taxon>Gunneridae</taxon>
        <taxon>Pentapetalae</taxon>
        <taxon>rosids</taxon>
        <taxon>fabids</taxon>
        <taxon>Malpighiales</taxon>
        <taxon>Euphorbiaceae</taxon>
        <taxon>Crotonoideae</taxon>
        <taxon>Micrandreae</taxon>
        <taxon>Hevea</taxon>
    </lineage>
</organism>
<evidence type="ECO:0000313" key="1">
    <source>
        <dbReference type="EMBL" id="KAJ9147749.1"/>
    </source>
</evidence>
<reference evidence="1" key="1">
    <citation type="journal article" date="2023" name="Plant Biotechnol. J.">
        <title>Chromosome-level wild Hevea brasiliensis genome provides new tools for genomic-assisted breeding and valuable loci to elevate rubber yield.</title>
        <authorList>
            <person name="Cheng H."/>
            <person name="Song X."/>
            <person name="Hu Y."/>
            <person name="Wu T."/>
            <person name="Yang Q."/>
            <person name="An Z."/>
            <person name="Feng S."/>
            <person name="Deng Z."/>
            <person name="Wu W."/>
            <person name="Zeng X."/>
            <person name="Tu M."/>
            <person name="Wang X."/>
            <person name="Huang H."/>
        </authorList>
    </citation>
    <scope>NUCLEOTIDE SEQUENCE</scope>
    <source>
        <strain evidence="1">MT/VB/25A 57/8</strain>
    </source>
</reference>
<protein>
    <submittedName>
        <fullName evidence="1">Uncharacterized protein</fullName>
    </submittedName>
</protein>
<accession>A0ABQ9KV09</accession>
<sequence>MLRPFSLFSRSEKPSTIPFKGYYAYWFTTPSIYRFTNLLRSILDKENKYDEHVENRVKSVVILDPSKSLIFKIKHIERGLRLMVPALVDRIRRAQLGLVRSVAADWMNYRGKISEAMKLEMEELASVFMDANRLRRSVISGTQFLIAFKDPVFLRVFGRCKTPISEQWFLTPFSLNL</sequence>
<dbReference type="EMBL" id="JARPOI010000016">
    <property type="protein sequence ID" value="KAJ9147749.1"/>
    <property type="molecule type" value="Genomic_DNA"/>
</dbReference>